<dbReference type="AlphaFoldDB" id="A0A1D1ZNA5"/>
<sequence>MAGFEGPLIGVLEVELLEDTRRQDGLTLYAHPDFLFAHDLKANCPVLVASREEARSARHQYFAHLWPKQSVTKGHCAVVPMIPQLANLSLEVWGLPLSMEHVPKCTRLVLELERPANAQICQTSAGASPGSSSQRRRTLSSKIRSPAMRAGAQQPLALPQQRGRHLQTRQASPLDEPESLPQCLLAGGRSRKLSEQLILHQLCGWTALEGNTIPVKLMGTQLQARLVSLGSALSGPSTHASGGTHLAKVGFDTKIRLLNLDPTSGDAPSGGNYQEAPPASTWREDLQGDFSSAAIAGIERALSAGKSIRFAKPMDLGGYSEQLHTLRQMVVLPLARPDLYRRLHITPPRGVILHGPPGTGKTMLARTIAQESNATAFVVNGAEIFSEFTGDTETTLRGIFMVAKLLQPSVIFFDEIDVFAGSRGDVNQGRQRNVGASGRIVSVLSQAMDSLEGERVVVLAGTNNLENVDHSLRRPGRFDSEVEMPAPRPAEREDIMLRALSNISHCVDKDQIRAVARASHGFVGADIHALCGQAALSTLRRYHQEHAGLSREYSSLVLPRVSTSDLEAARLRVKPSALREVALEIPRTRWEDIGGLEDVKVKLKEAVELPFKSGEKLHSFGAVAPKGILLHGPPGCSKTMLAQAIASEAGLGFIAVKGSELYSKYVGETEKAISTVFRRARSTQPAVVFFDELDGLAGRRTSDGAENSVGDRVISQLLQELDGISARQAIIVIGATNRLDCLDPALIRPGRFDRILHVPLPDREGRLAILKVKTRSMPLSEDVDLRQLSNAIDGFSGAEIAYLCQEAGLKAIEEDPDAQNVCDWHFQEALRSFSL</sequence>
<evidence type="ECO:0000313" key="6">
    <source>
        <dbReference type="EMBL" id="JAT68456.1"/>
    </source>
</evidence>
<dbReference type="PANTHER" id="PTHR23077">
    <property type="entry name" value="AAA-FAMILY ATPASE"/>
    <property type="match status" value="1"/>
</dbReference>
<keyword evidence="1" id="KW-0547">Nucleotide-binding</keyword>
<feature type="compositionally biased region" description="Low complexity" evidence="4">
    <location>
        <begin position="149"/>
        <end position="161"/>
    </location>
</feature>
<dbReference type="SMART" id="SM00382">
    <property type="entry name" value="AAA"/>
    <property type="match status" value="2"/>
</dbReference>
<dbReference type="Gene3D" id="1.10.8.60">
    <property type="match status" value="2"/>
</dbReference>
<dbReference type="InterPro" id="IPR041569">
    <property type="entry name" value="AAA_lid_3"/>
</dbReference>
<dbReference type="GO" id="GO:0005737">
    <property type="term" value="C:cytoplasm"/>
    <property type="evidence" value="ECO:0007669"/>
    <property type="project" value="TreeGrafter"/>
</dbReference>
<dbReference type="Gene3D" id="3.40.50.300">
    <property type="entry name" value="P-loop containing nucleotide triphosphate hydrolases"/>
    <property type="match status" value="2"/>
</dbReference>
<feature type="domain" description="AAA+ ATPase" evidence="5">
    <location>
        <begin position="347"/>
        <end position="488"/>
    </location>
</feature>
<dbReference type="EMBL" id="GDKF01010166">
    <property type="protein sequence ID" value="JAT68456.1"/>
    <property type="molecule type" value="Transcribed_RNA"/>
</dbReference>
<dbReference type="Pfam" id="PF00004">
    <property type="entry name" value="AAA"/>
    <property type="match status" value="2"/>
</dbReference>
<name>A0A1D1ZNA5_AUXPR</name>
<dbReference type="InterPro" id="IPR050168">
    <property type="entry name" value="AAA_ATPase_domain"/>
</dbReference>
<keyword evidence="3" id="KW-0175">Coiled coil</keyword>
<dbReference type="FunFam" id="3.40.50.300:FF:000661">
    <property type="entry name" value="calmodulin-interacting protein 111 isoform X1"/>
    <property type="match status" value="1"/>
</dbReference>
<evidence type="ECO:0000256" key="4">
    <source>
        <dbReference type="SAM" id="MobiDB-lite"/>
    </source>
</evidence>
<reference evidence="6" key="1">
    <citation type="submission" date="2015-08" db="EMBL/GenBank/DDBJ databases">
        <authorList>
            <person name="Babu N.S."/>
            <person name="Beckwith C.J."/>
            <person name="Beseler K.G."/>
            <person name="Brison A."/>
            <person name="Carone J.V."/>
            <person name="Caskin T.P."/>
            <person name="Diamond M."/>
            <person name="Durham M.E."/>
            <person name="Foxe J.M."/>
            <person name="Go M."/>
            <person name="Henderson B.A."/>
            <person name="Jones I.B."/>
            <person name="McGettigan J.A."/>
            <person name="Micheletti S.J."/>
            <person name="Nasrallah M.E."/>
            <person name="Ortiz D."/>
            <person name="Piller C.R."/>
            <person name="Privatt S.R."/>
            <person name="Schneider S.L."/>
            <person name="Sharp S."/>
            <person name="Smith T.C."/>
            <person name="Stanton J.D."/>
            <person name="Ullery H.E."/>
            <person name="Wilson R.J."/>
            <person name="Serrano M.G."/>
            <person name="Buck G."/>
            <person name="Lee V."/>
            <person name="Wang Y."/>
            <person name="Carvalho R."/>
            <person name="Voegtly L."/>
            <person name="Shi R."/>
            <person name="Duckworth R."/>
            <person name="Johnson A."/>
            <person name="Loviza R."/>
            <person name="Walstead R."/>
            <person name="Shah Z."/>
            <person name="Kiflezghi M."/>
            <person name="Wade K."/>
            <person name="Ball S.L."/>
            <person name="Bradley K.W."/>
            <person name="Asai D.J."/>
            <person name="Bowman C.A."/>
            <person name="Russell D.A."/>
            <person name="Pope W.H."/>
            <person name="Jacobs-Sera D."/>
            <person name="Hendrix R.W."/>
            <person name="Hatfull G.F."/>
        </authorList>
    </citation>
    <scope>NUCLEOTIDE SEQUENCE</scope>
</reference>
<dbReference type="GO" id="GO:0016887">
    <property type="term" value="F:ATP hydrolysis activity"/>
    <property type="evidence" value="ECO:0007669"/>
    <property type="project" value="InterPro"/>
</dbReference>
<dbReference type="Pfam" id="PF17862">
    <property type="entry name" value="AAA_lid_3"/>
    <property type="match status" value="2"/>
</dbReference>
<dbReference type="InterPro" id="IPR003960">
    <property type="entry name" value="ATPase_AAA_CS"/>
</dbReference>
<protein>
    <recommendedName>
        <fullName evidence="5">AAA+ ATPase domain-containing protein</fullName>
    </recommendedName>
</protein>
<evidence type="ECO:0000256" key="3">
    <source>
        <dbReference type="ARBA" id="ARBA00023054"/>
    </source>
</evidence>
<feature type="domain" description="AAA+ ATPase" evidence="5">
    <location>
        <begin position="624"/>
        <end position="762"/>
    </location>
</feature>
<feature type="region of interest" description="Disordered" evidence="4">
    <location>
        <begin position="122"/>
        <end position="179"/>
    </location>
</feature>
<dbReference type="InterPro" id="IPR027417">
    <property type="entry name" value="P-loop_NTPase"/>
</dbReference>
<dbReference type="SUPFAM" id="SSF52540">
    <property type="entry name" value="P-loop containing nucleoside triphosphate hydrolases"/>
    <property type="match status" value="2"/>
</dbReference>
<keyword evidence="2" id="KW-0067">ATP-binding</keyword>
<proteinExistence type="predicted"/>
<dbReference type="InterPro" id="IPR003959">
    <property type="entry name" value="ATPase_AAA_core"/>
</dbReference>
<accession>A0A1D1ZNA5</accession>
<dbReference type="FunFam" id="3.40.50.300:FF:001025">
    <property type="entry name" value="ATPase family, AAA domain-containing 2B"/>
    <property type="match status" value="1"/>
</dbReference>
<gene>
    <name evidence="6" type="ORF">g.49044</name>
</gene>
<dbReference type="PANTHER" id="PTHR23077:SF27">
    <property type="entry name" value="ATPASE FAMILY GENE 2 PROTEIN HOMOLOG A"/>
    <property type="match status" value="1"/>
</dbReference>
<dbReference type="PROSITE" id="PS00674">
    <property type="entry name" value="AAA"/>
    <property type="match status" value="2"/>
</dbReference>
<dbReference type="InterPro" id="IPR003593">
    <property type="entry name" value="AAA+_ATPase"/>
</dbReference>
<dbReference type="GO" id="GO:0005524">
    <property type="term" value="F:ATP binding"/>
    <property type="evidence" value="ECO:0007669"/>
    <property type="project" value="UniProtKB-KW"/>
</dbReference>
<evidence type="ECO:0000259" key="5">
    <source>
        <dbReference type="SMART" id="SM00382"/>
    </source>
</evidence>
<feature type="compositionally biased region" description="Polar residues" evidence="4">
    <location>
        <begin position="122"/>
        <end position="133"/>
    </location>
</feature>
<evidence type="ECO:0000256" key="1">
    <source>
        <dbReference type="ARBA" id="ARBA00022741"/>
    </source>
</evidence>
<evidence type="ECO:0000256" key="2">
    <source>
        <dbReference type="ARBA" id="ARBA00022840"/>
    </source>
</evidence>
<organism evidence="6">
    <name type="scientific">Auxenochlorella protothecoides</name>
    <name type="common">Green microalga</name>
    <name type="synonym">Chlorella protothecoides</name>
    <dbReference type="NCBI Taxonomy" id="3075"/>
    <lineage>
        <taxon>Eukaryota</taxon>
        <taxon>Viridiplantae</taxon>
        <taxon>Chlorophyta</taxon>
        <taxon>core chlorophytes</taxon>
        <taxon>Trebouxiophyceae</taxon>
        <taxon>Chlorellales</taxon>
        <taxon>Chlorellaceae</taxon>
        <taxon>Auxenochlorella</taxon>
    </lineage>
</organism>